<name>A0A7V7PMZ4_9HYPH</name>
<accession>A0A7V7PMZ4</accession>
<keyword evidence="4 7" id="KW-0812">Transmembrane</keyword>
<sequence length="481" mass="49771">MTISRSIDAAGAAPAARPRLVALVVAVAFFMQMLDGTIVTTSLPQMALAFDTPSAAMSIGVTVYMLTMAVLIPLSGWLGDRFGARRVFMAAIAVFTFASLLCGLAADLPQFVAARALQGFGGALMTPVGRTIVLRNAPKSELVRAIAMITWPALIAPVLGPLVGGVIVTWADWRWNFFLNLPIGVAGLLLVSRFVPDERAEAAGPFDVTGFLLSASALGLLLTGLESVGRERVQPVVAAASIAAGGALMVLSRRHLSRAPHPLFDLSAFRLPTFRLATLGAGTGTRAAINAAPFLLPLLFQTAFGWSAVRSGVFVLVYFAGNLGMKVVTTPLLRMFGFRTILVANGLVAAASLGGFAFVSATTGEAALAALLLVAGLSRSLEFTALNTIAFADVGPEQRASASTISAMAQQLSMLLGVAVAAAILNLCRFARNGTASVPADFAFAFLALAVIGIASALRFLALAPDAGSDVSGHRPAKGSE</sequence>
<feature type="transmembrane region" description="Helical" evidence="7">
    <location>
        <begin position="177"/>
        <end position="195"/>
    </location>
</feature>
<reference evidence="9 10" key="1">
    <citation type="submission" date="2019-09" db="EMBL/GenBank/DDBJ databases">
        <title>YIM 132180 draft genome.</title>
        <authorList>
            <person name="Zhang K."/>
        </authorList>
    </citation>
    <scope>NUCLEOTIDE SEQUENCE [LARGE SCALE GENOMIC DNA]</scope>
    <source>
        <strain evidence="9 10">YIM 132180</strain>
    </source>
</reference>
<feature type="transmembrane region" description="Helical" evidence="7">
    <location>
        <begin position="20"/>
        <end position="43"/>
    </location>
</feature>
<evidence type="ECO:0000256" key="7">
    <source>
        <dbReference type="SAM" id="Phobius"/>
    </source>
</evidence>
<feature type="transmembrane region" description="Helical" evidence="7">
    <location>
        <begin position="412"/>
        <end position="430"/>
    </location>
</feature>
<dbReference type="InterPro" id="IPR011701">
    <property type="entry name" value="MFS"/>
</dbReference>
<dbReference type="Gene3D" id="1.20.1720.10">
    <property type="entry name" value="Multidrug resistance protein D"/>
    <property type="match status" value="1"/>
</dbReference>
<dbReference type="PRINTS" id="PR01036">
    <property type="entry name" value="TCRTETB"/>
</dbReference>
<protein>
    <submittedName>
        <fullName evidence="9">Multidrug efflux MFS transporter</fullName>
    </submittedName>
</protein>
<feature type="transmembrane region" description="Helical" evidence="7">
    <location>
        <begin position="233"/>
        <end position="251"/>
    </location>
</feature>
<dbReference type="InterPro" id="IPR020846">
    <property type="entry name" value="MFS_dom"/>
</dbReference>
<dbReference type="InterPro" id="IPR036259">
    <property type="entry name" value="MFS_trans_sf"/>
</dbReference>
<feature type="transmembrane region" description="Helical" evidence="7">
    <location>
        <begin position="442"/>
        <end position="462"/>
    </location>
</feature>
<gene>
    <name evidence="9" type="ORF">F6X38_16065</name>
</gene>
<dbReference type="GO" id="GO:0022857">
    <property type="term" value="F:transmembrane transporter activity"/>
    <property type="evidence" value="ECO:0007669"/>
    <property type="project" value="InterPro"/>
</dbReference>
<feature type="transmembrane region" description="Helical" evidence="7">
    <location>
        <begin position="340"/>
        <end position="359"/>
    </location>
</feature>
<dbReference type="PANTHER" id="PTHR42718">
    <property type="entry name" value="MAJOR FACILITATOR SUPERFAMILY MULTIDRUG TRANSPORTER MFSC"/>
    <property type="match status" value="1"/>
</dbReference>
<dbReference type="Proteomes" id="UP000432089">
    <property type="component" value="Unassembled WGS sequence"/>
</dbReference>
<keyword evidence="5 7" id="KW-1133">Transmembrane helix</keyword>
<dbReference type="SUPFAM" id="SSF103473">
    <property type="entry name" value="MFS general substrate transporter"/>
    <property type="match status" value="1"/>
</dbReference>
<feature type="transmembrane region" description="Helical" evidence="7">
    <location>
        <begin position="87"/>
        <end position="106"/>
    </location>
</feature>
<feature type="transmembrane region" description="Helical" evidence="7">
    <location>
        <begin position="145"/>
        <end position="171"/>
    </location>
</feature>
<evidence type="ECO:0000256" key="6">
    <source>
        <dbReference type="ARBA" id="ARBA00023136"/>
    </source>
</evidence>
<dbReference type="AlphaFoldDB" id="A0A7V7PMZ4"/>
<evidence type="ECO:0000256" key="2">
    <source>
        <dbReference type="ARBA" id="ARBA00022448"/>
    </source>
</evidence>
<evidence type="ECO:0000313" key="10">
    <source>
        <dbReference type="Proteomes" id="UP000432089"/>
    </source>
</evidence>
<feature type="domain" description="Major facilitator superfamily (MFS) profile" evidence="8">
    <location>
        <begin position="21"/>
        <end position="468"/>
    </location>
</feature>
<feature type="transmembrane region" description="Helical" evidence="7">
    <location>
        <begin position="294"/>
        <end position="320"/>
    </location>
</feature>
<dbReference type="EMBL" id="VZDO01000013">
    <property type="protein sequence ID" value="KAB0678539.1"/>
    <property type="molecule type" value="Genomic_DNA"/>
</dbReference>
<evidence type="ECO:0000256" key="3">
    <source>
        <dbReference type="ARBA" id="ARBA00022475"/>
    </source>
</evidence>
<dbReference type="RefSeq" id="WP_150971349.1">
    <property type="nucleotide sequence ID" value="NZ_VZDO01000013.1"/>
</dbReference>
<dbReference type="Gene3D" id="1.20.1250.20">
    <property type="entry name" value="MFS general substrate transporter like domains"/>
    <property type="match status" value="1"/>
</dbReference>
<evidence type="ECO:0000256" key="5">
    <source>
        <dbReference type="ARBA" id="ARBA00022989"/>
    </source>
</evidence>
<dbReference type="PROSITE" id="PS50850">
    <property type="entry name" value="MFS"/>
    <property type="match status" value="1"/>
</dbReference>
<keyword evidence="6 7" id="KW-0472">Membrane</keyword>
<feature type="transmembrane region" description="Helical" evidence="7">
    <location>
        <begin position="55"/>
        <end position="75"/>
    </location>
</feature>
<organism evidence="9 10">
    <name type="scientific">Plantimonas leprariae</name>
    <dbReference type="NCBI Taxonomy" id="2615207"/>
    <lineage>
        <taxon>Bacteria</taxon>
        <taxon>Pseudomonadati</taxon>
        <taxon>Pseudomonadota</taxon>
        <taxon>Alphaproteobacteria</taxon>
        <taxon>Hyphomicrobiales</taxon>
        <taxon>Aurantimonadaceae</taxon>
        <taxon>Plantimonas</taxon>
    </lineage>
</organism>
<dbReference type="Pfam" id="PF07690">
    <property type="entry name" value="MFS_1"/>
    <property type="match status" value="1"/>
</dbReference>
<keyword evidence="3" id="KW-1003">Cell membrane</keyword>
<proteinExistence type="predicted"/>
<evidence type="ECO:0000259" key="8">
    <source>
        <dbReference type="PROSITE" id="PS50850"/>
    </source>
</evidence>
<feature type="transmembrane region" description="Helical" evidence="7">
    <location>
        <begin position="202"/>
        <end position="221"/>
    </location>
</feature>
<keyword evidence="10" id="KW-1185">Reference proteome</keyword>
<evidence type="ECO:0000313" key="9">
    <source>
        <dbReference type="EMBL" id="KAB0678539.1"/>
    </source>
</evidence>
<dbReference type="GO" id="GO:0005886">
    <property type="term" value="C:plasma membrane"/>
    <property type="evidence" value="ECO:0007669"/>
    <property type="project" value="UniProtKB-SubCell"/>
</dbReference>
<keyword evidence="2" id="KW-0813">Transport</keyword>
<comment type="caution">
    <text evidence="9">The sequence shown here is derived from an EMBL/GenBank/DDBJ whole genome shotgun (WGS) entry which is preliminary data.</text>
</comment>
<evidence type="ECO:0000256" key="4">
    <source>
        <dbReference type="ARBA" id="ARBA00022692"/>
    </source>
</evidence>
<evidence type="ECO:0000256" key="1">
    <source>
        <dbReference type="ARBA" id="ARBA00004651"/>
    </source>
</evidence>
<comment type="subcellular location">
    <subcellularLocation>
        <location evidence="1">Cell membrane</location>
        <topology evidence="1">Multi-pass membrane protein</topology>
    </subcellularLocation>
</comment>
<dbReference type="PANTHER" id="PTHR42718:SF46">
    <property type="entry name" value="BLR6921 PROTEIN"/>
    <property type="match status" value="1"/>
</dbReference>